<name>A0A5B7FTM9_PORTR</name>
<feature type="compositionally biased region" description="Basic and acidic residues" evidence="1">
    <location>
        <begin position="47"/>
        <end position="63"/>
    </location>
</feature>
<dbReference type="EMBL" id="VSRR010008397">
    <property type="protein sequence ID" value="MPC48655.1"/>
    <property type="molecule type" value="Genomic_DNA"/>
</dbReference>
<gene>
    <name evidence="2" type="ORF">E2C01_042436</name>
</gene>
<feature type="compositionally biased region" description="Acidic residues" evidence="1">
    <location>
        <begin position="64"/>
        <end position="80"/>
    </location>
</feature>
<keyword evidence="3" id="KW-1185">Reference proteome</keyword>
<feature type="compositionally biased region" description="Acidic residues" evidence="1">
    <location>
        <begin position="37"/>
        <end position="46"/>
    </location>
</feature>
<organism evidence="2 3">
    <name type="scientific">Portunus trituberculatus</name>
    <name type="common">Swimming crab</name>
    <name type="synonym">Neptunus trituberculatus</name>
    <dbReference type="NCBI Taxonomy" id="210409"/>
    <lineage>
        <taxon>Eukaryota</taxon>
        <taxon>Metazoa</taxon>
        <taxon>Ecdysozoa</taxon>
        <taxon>Arthropoda</taxon>
        <taxon>Crustacea</taxon>
        <taxon>Multicrustacea</taxon>
        <taxon>Malacostraca</taxon>
        <taxon>Eumalacostraca</taxon>
        <taxon>Eucarida</taxon>
        <taxon>Decapoda</taxon>
        <taxon>Pleocyemata</taxon>
        <taxon>Brachyura</taxon>
        <taxon>Eubrachyura</taxon>
        <taxon>Portunoidea</taxon>
        <taxon>Portunidae</taxon>
        <taxon>Portuninae</taxon>
        <taxon>Portunus</taxon>
    </lineage>
</organism>
<feature type="region of interest" description="Disordered" evidence="1">
    <location>
        <begin position="1"/>
        <end position="93"/>
    </location>
</feature>
<reference evidence="2 3" key="1">
    <citation type="submission" date="2019-05" db="EMBL/GenBank/DDBJ databases">
        <title>Another draft genome of Portunus trituberculatus and its Hox gene families provides insights of decapod evolution.</title>
        <authorList>
            <person name="Jeong J.-H."/>
            <person name="Song I."/>
            <person name="Kim S."/>
            <person name="Choi T."/>
            <person name="Kim D."/>
            <person name="Ryu S."/>
            <person name="Kim W."/>
        </authorList>
    </citation>
    <scope>NUCLEOTIDE SEQUENCE [LARGE SCALE GENOMIC DNA]</scope>
    <source>
        <tissue evidence="2">Muscle</tissue>
    </source>
</reference>
<proteinExistence type="predicted"/>
<dbReference type="Proteomes" id="UP000324222">
    <property type="component" value="Unassembled WGS sequence"/>
</dbReference>
<evidence type="ECO:0000313" key="3">
    <source>
        <dbReference type="Proteomes" id="UP000324222"/>
    </source>
</evidence>
<sequence>MTHALLRTHSSTNSSSLPPLYICSHESLTNTNQYDDGLPEESEDENLDSKDDEGNYDPEKDTEAPGDEESDAVSDDEESEKESFFLTTSDLHD</sequence>
<accession>A0A5B7FTM9</accession>
<comment type="caution">
    <text evidence="2">The sequence shown here is derived from an EMBL/GenBank/DDBJ whole genome shotgun (WGS) entry which is preliminary data.</text>
</comment>
<dbReference type="AlphaFoldDB" id="A0A5B7FTM9"/>
<evidence type="ECO:0000256" key="1">
    <source>
        <dbReference type="SAM" id="MobiDB-lite"/>
    </source>
</evidence>
<protein>
    <submittedName>
        <fullName evidence="2">Uncharacterized protein</fullName>
    </submittedName>
</protein>
<feature type="compositionally biased region" description="Polar residues" evidence="1">
    <location>
        <begin position="8"/>
        <end position="17"/>
    </location>
</feature>
<evidence type="ECO:0000313" key="2">
    <source>
        <dbReference type="EMBL" id="MPC48655.1"/>
    </source>
</evidence>